<reference evidence="2 3" key="1">
    <citation type="submission" date="2022-09" db="EMBL/GenBank/DDBJ databases">
        <authorList>
            <person name="Palmer J.M."/>
        </authorList>
    </citation>
    <scope>NUCLEOTIDE SEQUENCE [LARGE SCALE GENOMIC DNA]</scope>
    <source>
        <strain evidence="2 3">DSM 7382</strain>
    </source>
</reference>
<evidence type="ECO:0000313" key="2">
    <source>
        <dbReference type="EMBL" id="KAK7683825.1"/>
    </source>
</evidence>
<gene>
    <name evidence="2" type="ORF">QCA50_013201</name>
</gene>
<dbReference type="Proteomes" id="UP001385951">
    <property type="component" value="Unassembled WGS sequence"/>
</dbReference>
<evidence type="ECO:0000313" key="3">
    <source>
        <dbReference type="Proteomes" id="UP001385951"/>
    </source>
</evidence>
<dbReference type="InterPro" id="IPR050281">
    <property type="entry name" value="Flavin_monoamine_oxidase"/>
</dbReference>
<dbReference type="AlphaFoldDB" id="A0AAW0FY88"/>
<dbReference type="GO" id="GO:0001716">
    <property type="term" value="F:L-amino-acid oxidase activity"/>
    <property type="evidence" value="ECO:0007669"/>
    <property type="project" value="TreeGrafter"/>
</dbReference>
<dbReference type="Gene3D" id="3.50.50.60">
    <property type="entry name" value="FAD/NAD(P)-binding domain"/>
    <property type="match status" value="1"/>
</dbReference>
<dbReference type="InterPro" id="IPR002937">
    <property type="entry name" value="Amino_oxidase"/>
</dbReference>
<comment type="caution">
    <text evidence="2">The sequence shown here is derived from an EMBL/GenBank/DDBJ whole genome shotgun (WGS) entry which is preliminary data.</text>
</comment>
<evidence type="ECO:0000259" key="1">
    <source>
        <dbReference type="Pfam" id="PF01593"/>
    </source>
</evidence>
<name>A0AAW0FY88_9APHY</name>
<dbReference type="Pfam" id="PF01593">
    <property type="entry name" value="Amino_oxidase"/>
    <property type="match status" value="1"/>
</dbReference>
<dbReference type="GO" id="GO:0009063">
    <property type="term" value="P:amino acid catabolic process"/>
    <property type="evidence" value="ECO:0007669"/>
    <property type="project" value="TreeGrafter"/>
</dbReference>
<keyword evidence="3" id="KW-1185">Reference proteome</keyword>
<accession>A0AAW0FY88</accession>
<dbReference type="Gene3D" id="3.90.660.10">
    <property type="match status" value="1"/>
</dbReference>
<dbReference type="PRINTS" id="PR00419">
    <property type="entry name" value="ADXRDTASE"/>
</dbReference>
<dbReference type="SUPFAM" id="SSF54373">
    <property type="entry name" value="FAD-linked reductases, C-terminal domain"/>
    <property type="match status" value="1"/>
</dbReference>
<dbReference type="Gene3D" id="1.10.405.10">
    <property type="entry name" value="Guanine Nucleotide Dissociation Inhibitor, domain 1"/>
    <property type="match status" value="1"/>
</dbReference>
<sequence>MSDMSQTPLRVAIVGAGVAGLYSALLLKKQGHHVHIFEASDRIGGRIYTHRFNSKEHQYFEAGAMRLPDSAFQAIVYDLIDHLNQSPSLPEAMRINRIPYILNSPGNFVHVNGHSYTSDGTSPVILTPRDLDWDVPSEYLVKSASNLLKEVLQPFITELREDFEHGFQRLLRFDHMSFRYYLQTEVGWPTSVIDFVETVTSQTNQFTLSATELVMQNMDFDTKDWYTIDRGMDRLPEAMALLVGRDNITVGTRVIGIQGTDHTVEVIANGCNGAIKTDFDKVILAIPPAALKMLDDRPKWSIEKEMGIRSMHFEPLYKMGMLFRTRFWESHTRGGQSTTDLPIRWIVYPSNGIGTEGPGALLLYAWMTDAGAWLPLEPHERRNLAVRCLQKLYPGVNIADQLLETFDITWSSKSSTGDAMFLPGQFAAYFEVARQPETVGRSEVPNVYFAGEHLSKHHTWIAGALESALHSVRQMLRREIPALGVEASVEPTVNVVSAKDHFACAFHNMLSKVDERATLTKDSTSISDIAIELEVEA</sequence>
<dbReference type="InterPro" id="IPR036188">
    <property type="entry name" value="FAD/NAD-bd_sf"/>
</dbReference>
<organism evidence="2 3">
    <name type="scientific">Cerrena zonata</name>
    <dbReference type="NCBI Taxonomy" id="2478898"/>
    <lineage>
        <taxon>Eukaryota</taxon>
        <taxon>Fungi</taxon>
        <taxon>Dikarya</taxon>
        <taxon>Basidiomycota</taxon>
        <taxon>Agaricomycotina</taxon>
        <taxon>Agaricomycetes</taxon>
        <taxon>Polyporales</taxon>
        <taxon>Cerrenaceae</taxon>
        <taxon>Cerrena</taxon>
    </lineage>
</organism>
<dbReference type="SUPFAM" id="SSF51905">
    <property type="entry name" value="FAD/NAD(P)-binding domain"/>
    <property type="match status" value="1"/>
</dbReference>
<dbReference type="PANTHER" id="PTHR10742:SF342">
    <property type="entry name" value="AMINE OXIDASE"/>
    <property type="match status" value="1"/>
</dbReference>
<protein>
    <recommendedName>
        <fullName evidence="1">Amine oxidase domain-containing protein</fullName>
    </recommendedName>
</protein>
<dbReference type="EMBL" id="JASBNA010000029">
    <property type="protein sequence ID" value="KAK7683825.1"/>
    <property type="molecule type" value="Genomic_DNA"/>
</dbReference>
<proteinExistence type="predicted"/>
<dbReference type="PANTHER" id="PTHR10742">
    <property type="entry name" value="FLAVIN MONOAMINE OXIDASE"/>
    <property type="match status" value="1"/>
</dbReference>
<feature type="domain" description="Amine oxidase" evidence="1">
    <location>
        <begin position="18"/>
        <end position="476"/>
    </location>
</feature>